<evidence type="ECO:0000256" key="1">
    <source>
        <dbReference type="ARBA" id="ARBA00013064"/>
    </source>
</evidence>
<evidence type="ECO:0000259" key="6">
    <source>
        <dbReference type="PROSITE" id="PS50055"/>
    </source>
</evidence>
<accession>A0A0D8XV46</accession>
<feature type="compositionally biased region" description="Pro residues" evidence="5">
    <location>
        <begin position="233"/>
        <end position="243"/>
    </location>
</feature>
<dbReference type="InterPro" id="IPR003595">
    <property type="entry name" value="Tyr_Pase_cat"/>
</dbReference>
<evidence type="ECO:0000256" key="5">
    <source>
        <dbReference type="SAM" id="MobiDB-lite"/>
    </source>
</evidence>
<dbReference type="PROSITE" id="PS00383">
    <property type="entry name" value="TYR_PHOSPHATASE_1"/>
    <property type="match status" value="1"/>
</dbReference>
<dbReference type="PROSITE" id="PS50055">
    <property type="entry name" value="TYR_PHOSPHATASE_PTP"/>
    <property type="match status" value="1"/>
</dbReference>
<dbReference type="InterPro" id="IPR016130">
    <property type="entry name" value="Tyr_Pase_AS"/>
</dbReference>
<comment type="similarity">
    <text evidence="4">Belongs to the protein-tyrosine phosphatase family. Non-receptor class 4 subfamily.</text>
</comment>
<dbReference type="AlphaFoldDB" id="A0A0D8XV46"/>
<reference evidence="8 9" key="1">
    <citation type="submission" date="2013-11" db="EMBL/GenBank/DDBJ databases">
        <title>Draft genome of the bovine lungworm Dictyocaulus viviparus.</title>
        <authorList>
            <person name="Mitreva M."/>
        </authorList>
    </citation>
    <scope>NUCLEOTIDE SEQUENCE [LARGE SCALE GENOMIC DNA]</scope>
    <source>
        <strain evidence="8 9">HannoverDv2000</strain>
    </source>
</reference>
<evidence type="ECO:0000256" key="4">
    <source>
        <dbReference type="ARBA" id="ARBA00034734"/>
    </source>
</evidence>
<dbReference type="GO" id="GO:0005634">
    <property type="term" value="C:nucleus"/>
    <property type="evidence" value="ECO:0007669"/>
    <property type="project" value="TreeGrafter"/>
</dbReference>
<keyword evidence="2" id="KW-0378">Hydrolase</keyword>
<dbReference type="PANTHER" id="PTHR45983:SF2">
    <property type="entry name" value="PROTEIN-TYROSINE-PHOSPHATASE"/>
    <property type="match status" value="1"/>
</dbReference>
<dbReference type="GO" id="GO:0004726">
    <property type="term" value="F:non-membrane spanning protein tyrosine phosphatase activity"/>
    <property type="evidence" value="ECO:0007669"/>
    <property type="project" value="InterPro"/>
</dbReference>
<name>A0A0D8XV46_DICVI</name>
<evidence type="ECO:0000313" key="9">
    <source>
        <dbReference type="Proteomes" id="UP000053766"/>
    </source>
</evidence>
<dbReference type="InterPro" id="IPR047170">
    <property type="entry name" value="PTN12/18/22"/>
</dbReference>
<dbReference type="Pfam" id="PF00102">
    <property type="entry name" value="Y_phosphatase"/>
    <property type="match status" value="1"/>
</dbReference>
<dbReference type="Proteomes" id="UP000053766">
    <property type="component" value="Unassembled WGS sequence"/>
</dbReference>
<feature type="region of interest" description="Disordered" evidence="5">
    <location>
        <begin position="183"/>
        <end position="253"/>
    </location>
</feature>
<evidence type="ECO:0000256" key="3">
    <source>
        <dbReference type="ARBA" id="ARBA00022912"/>
    </source>
</evidence>
<feature type="domain" description="Tyrosine specific protein phosphatases" evidence="7">
    <location>
        <begin position="92"/>
        <end position="162"/>
    </location>
</feature>
<dbReference type="EC" id="3.1.3.48" evidence="1"/>
<dbReference type="STRING" id="29172.A0A0D8XV46"/>
<gene>
    <name evidence="8" type="ORF">DICVIV_05404</name>
</gene>
<dbReference type="CDD" id="cd00047">
    <property type="entry name" value="PTPc"/>
    <property type="match status" value="1"/>
</dbReference>
<dbReference type="SMART" id="SM00404">
    <property type="entry name" value="PTPc_motif"/>
    <property type="match status" value="1"/>
</dbReference>
<dbReference type="EMBL" id="KN716266">
    <property type="protein sequence ID" value="KJH48493.1"/>
    <property type="molecule type" value="Genomic_DNA"/>
</dbReference>
<dbReference type="PRINTS" id="PR00700">
    <property type="entry name" value="PRTYPHPHTASE"/>
</dbReference>
<dbReference type="GO" id="GO:0005737">
    <property type="term" value="C:cytoplasm"/>
    <property type="evidence" value="ECO:0007669"/>
    <property type="project" value="TreeGrafter"/>
</dbReference>
<dbReference type="InterPro" id="IPR029021">
    <property type="entry name" value="Prot-tyrosine_phosphatase-like"/>
</dbReference>
<dbReference type="InterPro" id="IPR000387">
    <property type="entry name" value="Tyr_Pase_dom"/>
</dbReference>
<dbReference type="SUPFAM" id="SSF52799">
    <property type="entry name" value="(Phosphotyrosine protein) phosphatases II"/>
    <property type="match status" value="1"/>
</dbReference>
<feature type="domain" description="Tyrosine-protein phosphatase" evidence="6">
    <location>
        <begin position="1"/>
        <end position="173"/>
    </location>
</feature>
<keyword evidence="3" id="KW-0904">Protein phosphatase</keyword>
<evidence type="ECO:0000259" key="7">
    <source>
        <dbReference type="PROSITE" id="PS50056"/>
    </source>
</evidence>
<dbReference type="PANTHER" id="PTHR45983">
    <property type="entry name" value="TYROSINE PHOSPHATSE N18, PUTATIVE-RELATED"/>
    <property type="match status" value="1"/>
</dbReference>
<evidence type="ECO:0000313" key="8">
    <source>
        <dbReference type="EMBL" id="KJH48493.1"/>
    </source>
</evidence>
<sequence length="253" mass="28169">MVDEQNVALIVMLCKLIEMNKVKCERYWPSEVGQSLVFGCYEVILDSEESFDDDDYLLRQLHLTNQKNGVSKTIYQLHYTEWPDHGCPSGESQLINMIEKMAELQGQSPTPVLVHCSAGVGRTGTIISVNYIRELIGSKELDSLDIFDLVMKLRKQRASMDQYQFVHKCVAYYCRKQLGIPQPDPPSDLSLDPSHSVPSPVAPIFSASAPENDDPLLQLDEESTDESDGNPVPDFPNEPPAPRGPEELGSAAS</sequence>
<feature type="compositionally biased region" description="Low complexity" evidence="5">
    <location>
        <begin position="187"/>
        <end position="199"/>
    </location>
</feature>
<evidence type="ECO:0000256" key="2">
    <source>
        <dbReference type="ARBA" id="ARBA00022801"/>
    </source>
</evidence>
<feature type="compositionally biased region" description="Acidic residues" evidence="5">
    <location>
        <begin position="211"/>
        <end position="228"/>
    </location>
</feature>
<reference evidence="9" key="2">
    <citation type="journal article" date="2016" name="Sci. Rep.">
        <title>Dictyocaulus viviparus genome, variome and transcriptome elucidate lungworm biology and support future intervention.</title>
        <authorList>
            <person name="McNulty S.N."/>
            <person name="Strube C."/>
            <person name="Rosa B.A."/>
            <person name="Martin J.C."/>
            <person name="Tyagi R."/>
            <person name="Choi Y.J."/>
            <person name="Wang Q."/>
            <person name="Hallsworth Pepin K."/>
            <person name="Zhang X."/>
            <person name="Ozersky P."/>
            <person name="Wilson R.K."/>
            <person name="Sternberg P.W."/>
            <person name="Gasser R.B."/>
            <person name="Mitreva M."/>
        </authorList>
    </citation>
    <scope>NUCLEOTIDE SEQUENCE [LARGE SCALE GENOMIC DNA]</scope>
    <source>
        <strain evidence="9">HannoverDv2000</strain>
    </source>
</reference>
<proteinExistence type="inferred from homology"/>
<protein>
    <recommendedName>
        <fullName evidence="1">protein-tyrosine-phosphatase</fullName>
        <ecNumber evidence="1">3.1.3.48</ecNumber>
    </recommendedName>
</protein>
<dbReference type="OrthoDB" id="10253954at2759"/>
<dbReference type="InterPro" id="IPR000242">
    <property type="entry name" value="PTP_cat"/>
</dbReference>
<organism evidence="8 9">
    <name type="scientific">Dictyocaulus viviparus</name>
    <name type="common">Bovine lungworm</name>
    <dbReference type="NCBI Taxonomy" id="29172"/>
    <lineage>
        <taxon>Eukaryota</taxon>
        <taxon>Metazoa</taxon>
        <taxon>Ecdysozoa</taxon>
        <taxon>Nematoda</taxon>
        <taxon>Chromadorea</taxon>
        <taxon>Rhabditida</taxon>
        <taxon>Rhabditina</taxon>
        <taxon>Rhabditomorpha</taxon>
        <taxon>Strongyloidea</taxon>
        <taxon>Metastrongylidae</taxon>
        <taxon>Dictyocaulus</taxon>
    </lineage>
</organism>
<dbReference type="Gene3D" id="3.90.190.10">
    <property type="entry name" value="Protein tyrosine phosphatase superfamily"/>
    <property type="match status" value="1"/>
</dbReference>
<dbReference type="SMART" id="SM00194">
    <property type="entry name" value="PTPc"/>
    <property type="match status" value="1"/>
</dbReference>
<dbReference type="PROSITE" id="PS50056">
    <property type="entry name" value="TYR_PHOSPHATASE_2"/>
    <property type="match status" value="1"/>
</dbReference>
<keyword evidence="9" id="KW-1185">Reference proteome</keyword>